<sequence length="903" mass="102453">MATLLTSVCCRLAKSNLRSFPAASPALISFTGTGTFQAPLELGPMTQDKRYSQKRGVLKLRCSECRYVIKRWHVPILAVDCNANVRHKQAMSNPAIRSRWSAQVPDYLRPWVEGKQCCPDFMCSASQPNKAQQSPTIGQDSLVRKLGLADTAFRPEDKLLDMTRSGEDKFARKVVQSCKLKPTLRMRRMALAENLQWVDLVMKRKESRSQQSLERQSHASVQAETKKLLDIVAKSLYTDKEVFIRELISNASDACEKLRFLQTTQQVKDVSDSERPLQVTLSVNESERKFVIEDSGIGMTHDELIEHLGTIAKSGSLDFLQRGESDASKIIGQFGVGFYSTFVVADKVEVYTKTADTEKGEKGYLWTSDGSGSFTITDCDDVPRGTKIELTLKDDATEFCKLATVKKAAQKFSSFIDFPIYVTEEGEPKPINKQEALWMKSSATEEQHLEFFRFLSGNSYGKPWYTLMYQTDAPLSIKSCFYIPDPDNAPSRMFTKDPEIGISLHSRRVMVKKHADGVIPKWLHWMKGIVDCEDMPMNISRESMQDTRLMEKLSMAVVRRILRFLQQEAKKDPEKYQKFFKGYSYFLKAGVIEDKEGNFSRHKDDLLKLLRFECSNKSKGELISLEEYIDMAKEGQQNIYYFTCPDRQTAMSSPYMEQFIQRQRNVILMFEDIDEFVVNAIEGFKDKEFVSVDSADKNFELDLDKPEEPENQDGRVLTEEEQTQMQKFIRDVLKEKVQEVKFSDRLVSSPAIVTSIITPHMRKMMKSLMAGKENDGLGNIPMTLELSPKHHIVTTLRTILKANEPVARIAVEQLYDNACIAAGTLDDPRVLMSRLNKVLEMFVYQGAGYDYAKGEYRISDSAEAAPKEEVKAEESKEANATSSSSGSSGSSGSKFEEVGQLRR</sequence>
<proteinExistence type="inferred from homology"/>
<dbReference type="SUPFAM" id="SSF110942">
    <property type="entry name" value="HSP90 C-terminal domain"/>
    <property type="match status" value="1"/>
</dbReference>
<dbReference type="SUPFAM" id="SSF54211">
    <property type="entry name" value="Ribosomal protein S5 domain 2-like"/>
    <property type="match status" value="1"/>
</dbReference>
<reference evidence="7" key="2">
    <citation type="submission" date="2024-04" db="EMBL/GenBank/DDBJ databases">
        <authorList>
            <person name="Chen Y."/>
            <person name="Shah S."/>
            <person name="Dougan E. K."/>
            <person name="Thang M."/>
            <person name="Chan C."/>
        </authorList>
    </citation>
    <scope>NUCLEOTIDE SEQUENCE [LARGE SCALE GENOMIC DNA]</scope>
</reference>
<evidence type="ECO:0000313" key="9">
    <source>
        <dbReference type="Proteomes" id="UP001152797"/>
    </source>
</evidence>
<dbReference type="FunFam" id="3.30.230.80:FF:000004">
    <property type="entry name" value="Heat shock protein 75 kDa"/>
    <property type="match status" value="1"/>
</dbReference>
<dbReference type="InterPro" id="IPR037196">
    <property type="entry name" value="HSP90_C"/>
</dbReference>
<feature type="compositionally biased region" description="Basic and acidic residues" evidence="5">
    <location>
        <begin position="862"/>
        <end position="877"/>
    </location>
</feature>
<name>A0A9P1FTX1_9DINO</name>
<dbReference type="Gene3D" id="3.30.565.10">
    <property type="entry name" value="Histidine kinase-like ATPase, C-terminal domain"/>
    <property type="match status" value="1"/>
</dbReference>
<dbReference type="GO" id="GO:0051082">
    <property type="term" value="F:unfolded protein binding"/>
    <property type="evidence" value="ECO:0007669"/>
    <property type="project" value="InterPro"/>
</dbReference>
<dbReference type="Gene3D" id="3.30.230.80">
    <property type="match status" value="1"/>
</dbReference>
<dbReference type="EMBL" id="CAMXCT020001369">
    <property type="protein sequence ID" value="CAL1142809.1"/>
    <property type="molecule type" value="Genomic_DNA"/>
</dbReference>
<comment type="similarity">
    <text evidence="1">Belongs to the heat shock protein 90 family.</text>
</comment>
<keyword evidence="3" id="KW-0067">ATP-binding</keyword>
<dbReference type="Pfam" id="PF13589">
    <property type="entry name" value="HATPase_c_3"/>
    <property type="match status" value="1"/>
</dbReference>
<evidence type="ECO:0000313" key="8">
    <source>
        <dbReference type="EMBL" id="CAL4776746.1"/>
    </source>
</evidence>
<dbReference type="EMBL" id="CAMXCT010001369">
    <property type="protein sequence ID" value="CAI3989434.1"/>
    <property type="molecule type" value="Genomic_DNA"/>
</dbReference>
<dbReference type="Pfam" id="PF00183">
    <property type="entry name" value="HSP90"/>
    <property type="match status" value="1"/>
</dbReference>
<evidence type="ECO:0000256" key="2">
    <source>
        <dbReference type="ARBA" id="ARBA00022741"/>
    </source>
</evidence>
<dbReference type="NCBIfam" id="NF003555">
    <property type="entry name" value="PRK05218.1"/>
    <property type="match status" value="1"/>
</dbReference>
<reference evidence="6" key="1">
    <citation type="submission" date="2022-10" db="EMBL/GenBank/DDBJ databases">
        <authorList>
            <person name="Chen Y."/>
            <person name="Dougan E. K."/>
            <person name="Chan C."/>
            <person name="Rhodes N."/>
            <person name="Thang M."/>
        </authorList>
    </citation>
    <scope>NUCLEOTIDE SEQUENCE</scope>
</reference>
<gene>
    <name evidence="6" type="ORF">C1SCF055_LOCUS16510</name>
</gene>
<dbReference type="InterPro" id="IPR001404">
    <property type="entry name" value="Hsp90_fam"/>
</dbReference>
<dbReference type="EMBL" id="CAMXCT030001369">
    <property type="protein sequence ID" value="CAL4776746.1"/>
    <property type="molecule type" value="Genomic_DNA"/>
</dbReference>
<keyword evidence="4" id="KW-0143">Chaperone</keyword>
<dbReference type="PANTHER" id="PTHR11528">
    <property type="entry name" value="HEAT SHOCK PROTEIN 90 FAMILY MEMBER"/>
    <property type="match status" value="1"/>
</dbReference>
<protein>
    <submittedName>
        <fullName evidence="8">Heat shock protein 75 kDa, mitochondrial</fullName>
    </submittedName>
</protein>
<evidence type="ECO:0000256" key="4">
    <source>
        <dbReference type="ARBA" id="ARBA00023186"/>
    </source>
</evidence>
<comment type="caution">
    <text evidence="6">The sequence shown here is derived from an EMBL/GenBank/DDBJ whole genome shotgun (WGS) entry which is preliminary data.</text>
</comment>
<evidence type="ECO:0000256" key="1">
    <source>
        <dbReference type="ARBA" id="ARBA00008239"/>
    </source>
</evidence>
<dbReference type="InterPro" id="IPR020575">
    <property type="entry name" value="Hsp90_N"/>
</dbReference>
<dbReference type="InterPro" id="IPR036890">
    <property type="entry name" value="HATPase_C_sf"/>
</dbReference>
<dbReference type="InterPro" id="IPR020568">
    <property type="entry name" value="Ribosomal_Su5_D2-typ_SF"/>
</dbReference>
<accession>A0A9P1FTX1</accession>
<dbReference type="Gene3D" id="1.20.120.790">
    <property type="entry name" value="Heat shock protein 90, C-terminal domain"/>
    <property type="match status" value="1"/>
</dbReference>
<dbReference type="AlphaFoldDB" id="A0A9P1FTX1"/>
<evidence type="ECO:0000313" key="6">
    <source>
        <dbReference type="EMBL" id="CAI3989434.1"/>
    </source>
</evidence>
<dbReference type="GO" id="GO:0016887">
    <property type="term" value="F:ATP hydrolysis activity"/>
    <property type="evidence" value="ECO:0007669"/>
    <property type="project" value="InterPro"/>
</dbReference>
<dbReference type="Gene3D" id="3.40.50.11260">
    <property type="match status" value="1"/>
</dbReference>
<feature type="compositionally biased region" description="Low complexity" evidence="5">
    <location>
        <begin position="878"/>
        <end position="893"/>
    </location>
</feature>
<dbReference type="CDD" id="cd16927">
    <property type="entry name" value="HATPase_Hsp90-like"/>
    <property type="match status" value="1"/>
</dbReference>
<feature type="compositionally biased region" description="Basic and acidic residues" evidence="5">
    <location>
        <begin position="894"/>
        <end position="903"/>
    </location>
</feature>
<feature type="region of interest" description="Disordered" evidence="5">
    <location>
        <begin position="862"/>
        <end position="903"/>
    </location>
</feature>
<dbReference type="GO" id="GO:0140662">
    <property type="term" value="F:ATP-dependent protein folding chaperone"/>
    <property type="evidence" value="ECO:0007669"/>
    <property type="project" value="InterPro"/>
</dbReference>
<evidence type="ECO:0000256" key="3">
    <source>
        <dbReference type="ARBA" id="ARBA00022840"/>
    </source>
</evidence>
<dbReference type="Proteomes" id="UP001152797">
    <property type="component" value="Unassembled WGS sequence"/>
</dbReference>
<dbReference type="HAMAP" id="MF_00505">
    <property type="entry name" value="HSP90"/>
    <property type="match status" value="1"/>
</dbReference>
<organism evidence="6">
    <name type="scientific">Cladocopium goreaui</name>
    <dbReference type="NCBI Taxonomy" id="2562237"/>
    <lineage>
        <taxon>Eukaryota</taxon>
        <taxon>Sar</taxon>
        <taxon>Alveolata</taxon>
        <taxon>Dinophyceae</taxon>
        <taxon>Suessiales</taxon>
        <taxon>Symbiodiniaceae</taxon>
        <taxon>Cladocopium</taxon>
    </lineage>
</organism>
<keyword evidence="9" id="KW-1185">Reference proteome</keyword>
<dbReference type="GO" id="GO:0005524">
    <property type="term" value="F:ATP binding"/>
    <property type="evidence" value="ECO:0007669"/>
    <property type="project" value="UniProtKB-KW"/>
</dbReference>
<dbReference type="SUPFAM" id="SSF55874">
    <property type="entry name" value="ATPase domain of HSP90 chaperone/DNA topoisomerase II/histidine kinase"/>
    <property type="match status" value="1"/>
</dbReference>
<evidence type="ECO:0000313" key="7">
    <source>
        <dbReference type="EMBL" id="CAL1142809.1"/>
    </source>
</evidence>
<keyword evidence="2" id="KW-0547">Nucleotide-binding</keyword>
<dbReference type="PRINTS" id="PR00775">
    <property type="entry name" value="HEATSHOCK90"/>
</dbReference>
<evidence type="ECO:0000256" key="5">
    <source>
        <dbReference type="SAM" id="MobiDB-lite"/>
    </source>
</evidence>
<keyword evidence="8" id="KW-0346">Stress response</keyword>
<dbReference type="OrthoDB" id="28737at2759"/>